<evidence type="ECO:0000313" key="6">
    <source>
        <dbReference type="Proteomes" id="UP001501598"/>
    </source>
</evidence>
<keyword evidence="6" id="KW-1185">Reference proteome</keyword>
<dbReference type="PROSITE" id="PS50991">
    <property type="entry name" value="PYR_CT"/>
    <property type="match status" value="1"/>
</dbReference>
<keyword evidence="2" id="KW-0479">Metal-binding</keyword>
<dbReference type="Proteomes" id="UP001501598">
    <property type="component" value="Unassembled WGS sequence"/>
</dbReference>
<dbReference type="Gene3D" id="3.20.20.70">
    <property type="entry name" value="Aldolase class I"/>
    <property type="match status" value="1"/>
</dbReference>
<proteinExistence type="inferred from homology"/>
<dbReference type="GO" id="GO:0016829">
    <property type="term" value="F:lyase activity"/>
    <property type="evidence" value="ECO:0007669"/>
    <property type="project" value="UniProtKB-KW"/>
</dbReference>
<dbReference type="Pfam" id="PF00682">
    <property type="entry name" value="HMGL-like"/>
    <property type="match status" value="1"/>
</dbReference>
<evidence type="ECO:0000256" key="2">
    <source>
        <dbReference type="ARBA" id="ARBA00022723"/>
    </source>
</evidence>
<keyword evidence="3 5" id="KW-0456">Lyase</keyword>
<evidence type="ECO:0000256" key="1">
    <source>
        <dbReference type="ARBA" id="ARBA00009405"/>
    </source>
</evidence>
<comment type="caution">
    <text evidence="5">The sequence shown here is derived from an EMBL/GenBank/DDBJ whole genome shotgun (WGS) entry which is preliminary data.</text>
</comment>
<dbReference type="InterPro" id="IPR000891">
    <property type="entry name" value="PYR_CT"/>
</dbReference>
<dbReference type="InterPro" id="IPR013785">
    <property type="entry name" value="Aldolase_TIM"/>
</dbReference>
<evidence type="ECO:0000256" key="3">
    <source>
        <dbReference type="ARBA" id="ARBA00023239"/>
    </source>
</evidence>
<feature type="domain" description="Pyruvate carboxyltransferase" evidence="4">
    <location>
        <begin position="4"/>
        <end position="270"/>
    </location>
</feature>
<sequence>MTAVRLREIAPRLTFQAHRVPTELKIELVQRLVRAGIRDFELSSFVRPDLIPALADAAEVFAALRAVPGLTLGCCIGNERGLRAAAAAGADSAAFLLSADEDFARANIGRSTEQSLVELERLARVAVDLGIALGTYVIFAWGGPTGPARGPAELEPIARRLVDIGVTDWVLADSFGYAAPPQIRELLATAAQHVPLESLTVQVHDNRGLGVANVLVLAELGVGTIDVSLAGSGGHPAMPGQRGGGVCTEDAVQALDLAGHDTGLDLAALVDTANWLADAGVPGLGFVRHVGPVPRSAPAPAGLAFDWKNPTHESERAR</sequence>
<organism evidence="5 6">
    <name type="scientific">Pseudonocardia xishanensis</name>
    <dbReference type="NCBI Taxonomy" id="630995"/>
    <lineage>
        <taxon>Bacteria</taxon>
        <taxon>Bacillati</taxon>
        <taxon>Actinomycetota</taxon>
        <taxon>Actinomycetes</taxon>
        <taxon>Pseudonocardiales</taxon>
        <taxon>Pseudonocardiaceae</taxon>
        <taxon>Pseudonocardia</taxon>
    </lineage>
</organism>
<dbReference type="PANTHER" id="PTHR42738:SF7">
    <property type="entry name" value="HYDROXYMETHYLGLUTARYL-COA LYASE"/>
    <property type="match status" value="1"/>
</dbReference>
<dbReference type="SUPFAM" id="SSF51569">
    <property type="entry name" value="Aldolase"/>
    <property type="match status" value="1"/>
</dbReference>
<comment type="similarity">
    <text evidence="1">Belongs to the HMG-CoA lyase family.</text>
</comment>
<evidence type="ECO:0000313" key="5">
    <source>
        <dbReference type="EMBL" id="GAA4549652.1"/>
    </source>
</evidence>
<reference evidence="6" key="1">
    <citation type="journal article" date="2019" name="Int. J. Syst. Evol. Microbiol.">
        <title>The Global Catalogue of Microorganisms (GCM) 10K type strain sequencing project: providing services to taxonomists for standard genome sequencing and annotation.</title>
        <authorList>
            <consortium name="The Broad Institute Genomics Platform"/>
            <consortium name="The Broad Institute Genome Sequencing Center for Infectious Disease"/>
            <person name="Wu L."/>
            <person name="Ma J."/>
        </authorList>
    </citation>
    <scope>NUCLEOTIDE SEQUENCE [LARGE SCALE GENOMIC DNA]</scope>
    <source>
        <strain evidence="6">JCM 17906</strain>
    </source>
</reference>
<name>A0ABP8RUB2_9PSEU</name>
<dbReference type="RefSeq" id="WP_345420064.1">
    <property type="nucleotide sequence ID" value="NZ_BAABGT010000053.1"/>
</dbReference>
<dbReference type="PANTHER" id="PTHR42738">
    <property type="entry name" value="HYDROXYMETHYLGLUTARYL-COA LYASE"/>
    <property type="match status" value="1"/>
</dbReference>
<evidence type="ECO:0000259" key="4">
    <source>
        <dbReference type="PROSITE" id="PS50991"/>
    </source>
</evidence>
<accession>A0ABP8RUB2</accession>
<dbReference type="EMBL" id="BAABGT010000053">
    <property type="protein sequence ID" value="GAA4549652.1"/>
    <property type="molecule type" value="Genomic_DNA"/>
</dbReference>
<protein>
    <submittedName>
        <fullName evidence="5">Hydroxymethylglutaryl-CoA lyase</fullName>
    </submittedName>
</protein>
<gene>
    <name evidence="5" type="ORF">GCM10023175_38090</name>
</gene>
<dbReference type="InterPro" id="IPR043594">
    <property type="entry name" value="HMGL"/>
</dbReference>